<dbReference type="Proteomes" id="UP000018763">
    <property type="component" value="Chromosome"/>
</dbReference>
<dbReference type="AlphaFoldDB" id="V5XDW3"/>
<dbReference type="InterPro" id="IPR008258">
    <property type="entry name" value="Transglycosylase_SLT_dom_1"/>
</dbReference>
<reference evidence="3 4" key="1">
    <citation type="journal article" date="2014" name="Genome Announc.">
        <title>Complete Genome Sequence of Sterol-Transforming Mycobacterium neoaurum Strain VKM Ac-1815D.</title>
        <authorList>
            <person name="Shtratnikova V.Y."/>
            <person name="Bragin E.Y."/>
            <person name="Dovbnya D.V."/>
            <person name="Pekov Y.A."/>
            <person name="Schelkunov M.I."/>
            <person name="Strizhov N."/>
            <person name="Ivashina T.V."/>
            <person name="Ashapkin V.V."/>
            <person name="Donova M.V."/>
        </authorList>
    </citation>
    <scope>NUCLEOTIDE SEQUENCE [LARGE SCALE GENOMIC DNA]</scope>
    <source>
        <strain evidence="3 4">VKM Ac-1815D</strain>
    </source>
</reference>
<proteinExistence type="predicted"/>
<dbReference type="Gene3D" id="1.10.530.10">
    <property type="match status" value="1"/>
</dbReference>
<evidence type="ECO:0000313" key="4">
    <source>
        <dbReference type="Proteomes" id="UP000018763"/>
    </source>
</evidence>
<feature type="compositionally biased region" description="Pro residues" evidence="1">
    <location>
        <begin position="84"/>
        <end position="94"/>
    </location>
</feature>
<name>V5XDW3_MYCNE</name>
<dbReference type="KEGG" id="mne:D174_16135"/>
<feature type="region of interest" description="Disordered" evidence="1">
    <location>
        <begin position="65"/>
        <end position="103"/>
    </location>
</feature>
<dbReference type="SUPFAM" id="SSF53955">
    <property type="entry name" value="Lysozyme-like"/>
    <property type="match status" value="1"/>
</dbReference>
<evidence type="ECO:0000256" key="1">
    <source>
        <dbReference type="SAM" id="MobiDB-lite"/>
    </source>
</evidence>
<sequence>MPVTAACYGRHIVVTRCSVKLHRKLRERHLPTAGNARLGRDVSMAVAVAASMTVLTTMVACAHPRPPAEQPAAANPAATAPTAPSRPRPAPAAPAQPRLAADPAQIADDLVTDERMLRDAGAPEPVLQIAARRQQMAYRTIGRHPEWDAIVRPRIPAEFVSVYDLNITARRHLDALLTTEANATLPAWRIVAPKPADELLDHYREAQATSGVGWNYLAAINLVETRLGSITGTSSAGAQGPMQFLPSTFAAHGAGGDIRDPRDAILAAGRYLASNGFVDDPDHALFRYNNSDDYVAAVKAYAAVLAADPRAFAGFYRWEVYYRTTAGDVLLPVGYRSLSPVPAVEYIAAHPQ</sequence>
<dbReference type="EMBL" id="CP006936">
    <property type="protein sequence ID" value="AHC26023.1"/>
    <property type="molecule type" value="Genomic_DNA"/>
</dbReference>
<organism evidence="3 4">
    <name type="scientific">Mycolicibacterium neoaurum VKM Ac-1815D</name>
    <dbReference type="NCBI Taxonomy" id="700508"/>
    <lineage>
        <taxon>Bacteria</taxon>
        <taxon>Bacillati</taxon>
        <taxon>Actinomycetota</taxon>
        <taxon>Actinomycetes</taxon>
        <taxon>Mycobacteriales</taxon>
        <taxon>Mycobacteriaceae</taxon>
        <taxon>Mycolicibacterium</taxon>
    </lineage>
</organism>
<protein>
    <submittedName>
        <fullName evidence="3">Lytic transglycosylase</fullName>
    </submittedName>
</protein>
<feature type="compositionally biased region" description="Low complexity" evidence="1">
    <location>
        <begin position="70"/>
        <end position="83"/>
    </location>
</feature>
<dbReference type="Pfam" id="PF01464">
    <property type="entry name" value="SLT"/>
    <property type="match status" value="1"/>
</dbReference>
<accession>V5XDW3</accession>
<keyword evidence="4" id="KW-1185">Reference proteome</keyword>
<feature type="domain" description="Transglycosylase SLT" evidence="2">
    <location>
        <begin position="204"/>
        <end position="296"/>
    </location>
</feature>
<evidence type="ECO:0000259" key="2">
    <source>
        <dbReference type="Pfam" id="PF01464"/>
    </source>
</evidence>
<dbReference type="eggNOG" id="COG0741">
    <property type="taxonomic scope" value="Bacteria"/>
</dbReference>
<dbReference type="InterPro" id="IPR023346">
    <property type="entry name" value="Lysozyme-like_dom_sf"/>
</dbReference>
<evidence type="ECO:0000313" key="3">
    <source>
        <dbReference type="EMBL" id="AHC26023.1"/>
    </source>
</evidence>
<dbReference type="CDD" id="cd13399">
    <property type="entry name" value="Slt35-like"/>
    <property type="match status" value="1"/>
</dbReference>
<gene>
    <name evidence="3" type="ORF">D174_16135</name>
</gene>